<keyword evidence="8" id="KW-0969">Cilium</keyword>
<reference evidence="8 9" key="1">
    <citation type="submission" date="2024-06" db="EMBL/GenBank/DDBJ databases">
        <authorList>
            <person name="Woo H."/>
        </authorList>
    </citation>
    <scope>NUCLEOTIDE SEQUENCE [LARGE SCALE GENOMIC DNA]</scope>
    <source>
        <strain evidence="8 9">Si-c</strain>
    </source>
</reference>
<evidence type="ECO:0000313" key="8">
    <source>
        <dbReference type="EMBL" id="MEW9572830.1"/>
    </source>
</evidence>
<evidence type="ECO:0000256" key="1">
    <source>
        <dbReference type="ARBA" id="ARBA00002591"/>
    </source>
</evidence>
<dbReference type="PANTHER" id="PTHR30381:SF0">
    <property type="entry name" value="FLAGELLAR P-RING PROTEIN"/>
    <property type="match status" value="1"/>
</dbReference>
<accession>A0ABV3QGC6</accession>
<keyword evidence="8" id="KW-0282">Flagellum</keyword>
<comment type="subunit">
    <text evidence="6">The basal body constitutes a major portion of the flagellar organelle and consists of four rings (L,P,S, and M) mounted on a central rod.</text>
</comment>
<dbReference type="NCBIfam" id="NF003676">
    <property type="entry name" value="PRK05303.1"/>
    <property type="match status" value="1"/>
</dbReference>
<proteinExistence type="inferred from homology"/>
<name>A0ABV3QGC6_9GAMM</name>
<evidence type="ECO:0000256" key="5">
    <source>
        <dbReference type="ARBA" id="ARBA00023143"/>
    </source>
</evidence>
<sequence>MTLKTAAQHGRANPHTAFAPSPLRGEGWGEGTRSRGAALASLFARFSNLFRQSRPSPRPSPQRGEGEKSAAIGFAIALFALLAPPAHADKIRDLVSVGGVRANQLIGYGLVVGLDGSGDQTTQTPFTTQSVENMLQQFGVNIPAGVTAPQLKNAAAVTITAELPPFAKPGQTIDITVASIGNAKSIRGGELLMSPLRGADGNVYAMAQGSVVVGGITARGKSGSSVEKNISASGRIPNGATVERSVPSAFAGTDDLRLNLNTPDFTTVSRIVSTINRTYGAGIAHAVDGGTVDVRVPQDPTQKVAWLGSIQELDVTPGDPPARVVVNSRTGTVVIGSDVRVSAAAVAHGSIQVTISEQPQVSQPGAFSKGQTVVVPSSNVQVSEDGGHMFKFGPGVSLDTIVRAVNQVGASPSDLISILQALKQAGALHADLVVI</sequence>
<dbReference type="PRINTS" id="PR01010">
    <property type="entry name" value="FLGPRINGFLGI"/>
</dbReference>
<dbReference type="RefSeq" id="WP_367854885.1">
    <property type="nucleotide sequence ID" value="NZ_JBFOHK010000003.1"/>
</dbReference>
<keyword evidence="5 6" id="KW-0975">Bacterial flagellum</keyword>
<evidence type="ECO:0000256" key="4">
    <source>
        <dbReference type="ARBA" id="ARBA00022729"/>
    </source>
</evidence>
<dbReference type="Proteomes" id="UP001556220">
    <property type="component" value="Unassembled WGS sequence"/>
</dbReference>
<organism evidence="8 9">
    <name type="scientific">Rhodanobacter lycopersici</name>
    <dbReference type="NCBI Taxonomy" id="3162487"/>
    <lineage>
        <taxon>Bacteria</taxon>
        <taxon>Pseudomonadati</taxon>
        <taxon>Pseudomonadota</taxon>
        <taxon>Gammaproteobacteria</taxon>
        <taxon>Lysobacterales</taxon>
        <taxon>Rhodanobacteraceae</taxon>
        <taxon>Rhodanobacter</taxon>
    </lineage>
</organism>
<comment type="caution">
    <text evidence="8">The sequence shown here is derived from an EMBL/GenBank/DDBJ whole genome shotgun (WGS) entry which is preliminary data.</text>
</comment>
<comment type="subcellular location">
    <subcellularLocation>
        <location evidence="2 6">Bacterial flagellum basal body</location>
    </subcellularLocation>
</comment>
<dbReference type="InterPro" id="IPR001782">
    <property type="entry name" value="Flag_FlgI"/>
</dbReference>
<evidence type="ECO:0000256" key="3">
    <source>
        <dbReference type="ARBA" id="ARBA00008994"/>
    </source>
</evidence>
<dbReference type="HAMAP" id="MF_00416">
    <property type="entry name" value="FlgI"/>
    <property type="match status" value="1"/>
</dbReference>
<evidence type="ECO:0000313" key="9">
    <source>
        <dbReference type="Proteomes" id="UP001556220"/>
    </source>
</evidence>
<evidence type="ECO:0000256" key="7">
    <source>
        <dbReference type="SAM" id="MobiDB-lite"/>
    </source>
</evidence>
<comment type="similarity">
    <text evidence="3 6">Belongs to the FlgI family.</text>
</comment>
<keyword evidence="4" id="KW-0732">Signal</keyword>
<keyword evidence="9" id="KW-1185">Reference proteome</keyword>
<evidence type="ECO:0000256" key="2">
    <source>
        <dbReference type="ARBA" id="ARBA00004117"/>
    </source>
</evidence>
<dbReference type="Pfam" id="PF02119">
    <property type="entry name" value="FlgI"/>
    <property type="match status" value="1"/>
</dbReference>
<comment type="function">
    <text evidence="1 6">Assembles around the rod to form the L-ring and probably protects the motor/basal body from shearing forces during rotation.</text>
</comment>
<gene>
    <name evidence="6" type="primary">flgI</name>
    <name evidence="8" type="ORF">ABQJ54_13810</name>
</gene>
<feature type="region of interest" description="Disordered" evidence="7">
    <location>
        <begin position="1"/>
        <end position="32"/>
    </location>
</feature>
<evidence type="ECO:0000256" key="6">
    <source>
        <dbReference type="HAMAP-Rule" id="MF_00416"/>
    </source>
</evidence>
<protein>
    <recommendedName>
        <fullName evidence="6">Flagellar P-ring protein</fullName>
    </recommendedName>
    <alternativeName>
        <fullName evidence="6">Basal body P-ring protein</fullName>
    </alternativeName>
</protein>
<keyword evidence="8" id="KW-0966">Cell projection</keyword>
<dbReference type="EMBL" id="JBFOHK010000003">
    <property type="protein sequence ID" value="MEW9572830.1"/>
    <property type="molecule type" value="Genomic_DNA"/>
</dbReference>
<dbReference type="PANTHER" id="PTHR30381">
    <property type="entry name" value="FLAGELLAR P-RING PERIPLASMIC PROTEIN FLGI"/>
    <property type="match status" value="1"/>
</dbReference>